<reference evidence="3" key="3">
    <citation type="submission" date="2015-04" db="UniProtKB">
        <authorList>
            <consortium name="EnsemblPlants"/>
        </authorList>
    </citation>
    <scope>IDENTIFICATION</scope>
    <source>
        <strain evidence="3">cv. Jemalong A17</strain>
    </source>
</reference>
<dbReference type="AlphaFoldDB" id="G7ZZP5"/>
<feature type="domain" description="Serine-threonine/tyrosine-protein kinase catalytic" evidence="1">
    <location>
        <begin position="12"/>
        <end position="72"/>
    </location>
</feature>
<evidence type="ECO:0000313" key="4">
    <source>
        <dbReference type="Proteomes" id="UP000002051"/>
    </source>
</evidence>
<evidence type="ECO:0000259" key="1">
    <source>
        <dbReference type="Pfam" id="PF07714"/>
    </source>
</evidence>
<dbReference type="eggNOG" id="KOG0192">
    <property type="taxonomic scope" value="Eukaryota"/>
</dbReference>
<dbReference type="Pfam" id="PF07714">
    <property type="entry name" value="PK_Tyr_Ser-Thr"/>
    <property type="match status" value="1"/>
</dbReference>
<dbReference type="GO" id="GO:0004672">
    <property type="term" value="F:protein kinase activity"/>
    <property type="evidence" value="ECO:0007669"/>
    <property type="project" value="InterPro"/>
</dbReference>
<dbReference type="InterPro" id="IPR001245">
    <property type="entry name" value="Ser-Thr/Tyr_kinase_cat_dom"/>
</dbReference>
<dbReference type="InterPro" id="IPR051681">
    <property type="entry name" value="Ser/Thr_Kinases-Pseudokinases"/>
</dbReference>
<dbReference type="HOGENOM" id="CLU_2708489_0_0_1"/>
<gene>
    <name evidence="2" type="ordered locus">MTR_1g040595</name>
</gene>
<reference evidence="2 4" key="2">
    <citation type="journal article" date="2014" name="BMC Genomics">
        <title>An improved genome release (version Mt4.0) for the model legume Medicago truncatula.</title>
        <authorList>
            <person name="Tang H."/>
            <person name="Krishnakumar V."/>
            <person name="Bidwell S."/>
            <person name="Rosen B."/>
            <person name="Chan A."/>
            <person name="Zhou S."/>
            <person name="Gentzbittel L."/>
            <person name="Childs K.L."/>
            <person name="Yandell M."/>
            <person name="Gundlach H."/>
            <person name="Mayer K.F."/>
            <person name="Schwartz D.C."/>
            <person name="Town C.D."/>
        </authorList>
    </citation>
    <scope>GENOME REANNOTATION</scope>
    <source>
        <strain evidence="2">A17</strain>
        <strain evidence="3 4">cv. Jemalong A17</strain>
    </source>
</reference>
<keyword evidence="4" id="KW-1185">Reference proteome</keyword>
<accession>G7ZZP5</accession>
<dbReference type="SUPFAM" id="SSF56112">
    <property type="entry name" value="Protein kinase-like (PK-like)"/>
    <property type="match status" value="1"/>
</dbReference>
<dbReference type="InterPro" id="IPR011009">
    <property type="entry name" value="Kinase-like_dom_sf"/>
</dbReference>
<name>G7ZZP5_MEDTR</name>
<keyword evidence="2" id="KW-0808">Transferase</keyword>
<dbReference type="PANTHER" id="PTHR44329">
    <property type="entry name" value="SERINE/THREONINE-PROTEIN KINASE TNNI3K-RELATED"/>
    <property type="match status" value="1"/>
</dbReference>
<organism evidence="3">
    <name type="scientific">Medicago truncatula</name>
    <name type="common">Barrel medic</name>
    <name type="synonym">Medicago tribuloides</name>
    <dbReference type="NCBI Taxonomy" id="3880"/>
    <lineage>
        <taxon>Eukaryota</taxon>
        <taxon>Viridiplantae</taxon>
        <taxon>Streptophyta</taxon>
        <taxon>Embryophyta</taxon>
        <taxon>Tracheophyta</taxon>
        <taxon>Spermatophyta</taxon>
        <taxon>Magnoliopsida</taxon>
        <taxon>eudicotyledons</taxon>
        <taxon>Gunneridae</taxon>
        <taxon>Pentapetalae</taxon>
        <taxon>rosids</taxon>
        <taxon>fabids</taxon>
        <taxon>Fabales</taxon>
        <taxon>Fabaceae</taxon>
        <taxon>Papilionoideae</taxon>
        <taxon>50 kb inversion clade</taxon>
        <taxon>NPAAA clade</taxon>
        <taxon>Hologalegina</taxon>
        <taxon>IRL clade</taxon>
        <taxon>Trifolieae</taxon>
        <taxon>Medicago</taxon>
    </lineage>
</organism>
<evidence type="ECO:0000313" key="2">
    <source>
        <dbReference type="EMBL" id="KEH41000.1"/>
    </source>
</evidence>
<protein>
    <submittedName>
        <fullName evidence="2">Tyrosine kinase family protein</fullName>
    </submittedName>
</protein>
<keyword evidence="2" id="KW-0418">Kinase</keyword>
<dbReference type="PANTHER" id="PTHR44329:SF146">
    <property type="entry name" value="SERINE_THREONINE-PROTEIN KINASE SIS8-RELATED"/>
    <property type="match status" value="1"/>
</dbReference>
<evidence type="ECO:0000313" key="3">
    <source>
        <dbReference type="EnsemblPlants" id="KEH41000"/>
    </source>
</evidence>
<dbReference type="EnsemblPlants" id="KEH41000">
    <property type="protein sequence ID" value="KEH41000"/>
    <property type="gene ID" value="MTR_1g040595"/>
</dbReference>
<dbReference type="Proteomes" id="UP000002051">
    <property type="component" value="Unassembled WGS sequence"/>
</dbReference>
<sequence length="73" mass="8708">MSDQHIVDSFCRCDVFSYGVILWELFTKQEPWKEVYLYRVIYHVGEEDGRLDIPDIMAPDITNIIRQCLKKQV</sequence>
<dbReference type="Gene3D" id="1.10.510.10">
    <property type="entry name" value="Transferase(Phosphotransferase) domain 1"/>
    <property type="match status" value="1"/>
</dbReference>
<reference evidence="2 4" key="1">
    <citation type="journal article" date="2011" name="Nature">
        <title>The Medicago genome provides insight into the evolution of rhizobial symbioses.</title>
        <authorList>
            <person name="Young N.D."/>
            <person name="Debelle F."/>
            <person name="Oldroyd G.E."/>
            <person name="Geurts R."/>
            <person name="Cannon S.B."/>
            <person name="Udvardi M.K."/>
            <person name="Benedito V.A."/>
            <person name="Mayer K.F."/>
            <person name="Gouzy J."/>
            <person name="Schoof H."/>
            <person name="Van de Peer Y."/>
            <person name="Proost S."/>
            <person name="Cook D.R."/>
            <person name="Meyers B.C."/>
            <person name="Spannagl M."/>
            <person name="Cheung F."/>
            <person name="De Mita S."/>
            <person name="Krishnakumar V."/>
            <person name="Gundlach H."/>
            <person name="Zhou S."/>
            <person name="Mudge J."/>
            <person name="Bharti A.K."/>
            <person name="Murray J.D."/>
            <person name="Naoumkina M.A."/>
            <person name="Rosen B."/>
            <person name="Silverstein K.A."/>
            <person name="Tang H."/>
            <person name="Rombauts S."/>
            <person name="Zhao P.X."/>
            <person name="Zhou P."/>
            <person name="Barbe V."/>
            <person name="Bardou P."/>
            <person name="Bechner M."/>
            <person name="Bellec A."/>
            <person name="Berger A."/>
            <person name="Berges H."/>
            <person name="Bidwell S."/>
            <person name="Bisseling T."/>
            <person name="Choisne N."/>
            <person name="Couloux A."/>
            <person name="Denny R."/>
            <person name="Deshpande S."/>
            <person name="Dai X."/>
            <person name="Doyle J.J."/>
            <person name="Dudez A.M."/>
            <person name="Farmer A.D."/>
            <person name="Fouteau S."/>
            <person name="Franken C."/>
            <person name="Gibelin C."/>
            <person name="Gish J."/>
            <person name="Goldstein S."/>
            <person name="Gonzalez A.J."/>
            <person name="Green P.J."/>
            <person name="Hallab A."/>
            <person name="Hartog M."/>
            <person name="Hua A."/>
            <person name="Humphray S.J."/>
            <person name="Jeong D.H."/>
            <person name="Jing Y."/>
            <person name="Jocker A."/>
            <person name="Kenton S.M."/>
            <person name="Kim D.J."/>
            <person name="Klee K."/>
            <person name="Lai H."/>
            <person name="Lang C."/>
            <person name="Lin S."/>
            <person name="Macmil S.L."/>
            <person name="Magdelenat G."/>
            <person name="Matthews L."/>
            <person name="McCorrison J."/>
            <person name="Monaghan E.L."/>
            <person name="Mun J.H."/>
            <person name="Najar F.Z."/>
            <person name="Nicholson C."/>
            <person name="Noirot C."/>
            <person name="O'Bleness M."/>
            <person name="Paule C.R."/>
            <person name="Poulain J."/>
            <person name="Prion F."/>
            <person name="Qin B."/>
            <person name="Qu C."/>
            <person name="Retzel E.F."/>
            <person name="Riddle C."/>
            <person name="Sallet E."/>
            <person name="Samain S."/>
            <person name="Samson N."/>
            <person name="Sanders I."/>
            <person name="Saurat O."/>
            <person name="Scarpelli C."/>
            <person name="Schiex T."/>
            <person name="Segurens B."/>
            <person name="Severin A.J."/>
            <person name="Sherrier D.J."/>
            <person name="Shi R."/>
            <person name="Sims S."/>
            <person name="Singer S.R."/>
            <person name="Sinharoy S."/>
            <person name="Sterck L."/>
            <person name="Viollet A."/>
            <person name="Wang B.B."/>
            <person name="Wang K."/>
            <person name="Wang M."/>
            <person name="Wang X."/>
            <person name="Warfsmann J."/>
            <person name="Weissenbach J."/>
            <person name="White D.D."/>
            <person name="White J.D."/>
            <person name="Wiley G.B."/>
            <person name="Wincker P."/>
            <person name="Xing Y."/>
            <person name="Yang L."/>
            <person name="Yao Z."/>
            <person name="Ying F."/>
            <person name="Zhai J."/>
            <person name="Zhou L."/>
            <person name="Zuber A."/>
            <person name="Denarie J."/>
            <person name="Dixon R.A."/>
            <person name="May G.D."/>
            <person name="Schwartz D.C."/>
            <person name="Rogers J."/>
            <person name="Quetier F."/>
            <person name="Town C.D."/>
            <person name="Roe B.A."/>
        </authorList>
    </citation>
    <scope>NUCLEOTIDE SEQUENCE [LARGE SCALE GENOMIC DNA]</scope>
    <source>
        <strain evidence="2">A17</strain>
        <strain evidence="3 4">cv. Jemalong A17</strain>
    </source>
</reference>
<dbReference type="EMBL" id="CM001217">
    <property type="protein sequence ID" value="KEH41000.1"/>
    <property type="molecule type" value="Genomic_DNA"/>
</dbReference>
<dbReference type="PaxDb" id="3880-AES84683"/>
<proteinExistence type="predicted"/>